<dbReference type="InterPro" id="IPR050950">
    <property type="entry name" value="HTH-type_LysR_regulators"/>
</dbReference>
<dbReference type="InterPro" id="IPR005119">
    <property type="entry name" value="LysR_subst-bd"/>
</dbReference>
<dbReference type="EMBL" id="AQQX01000003">
    <property type="protein sequence ID" value="KGM49197.1"/>
    <property type="molecule type" value="Genomic_DNA"/>
</dbReference>
<comment type="caution">
    <text evidence="6">The sequence shown here is derived from an EMBL/GenBank/DDBJ whole genome shotgun (WGS) entry which is preliminary data.</text>
</comment>
<evidence type="ECO:0000256" key="4">
    <source>
        <dbReference type="ARBA" id="ARBA00023163"/>
    </source>
</evidence>
<dbReference type="SUPFAM" id="SSF46785">
    <property type="entry name" value="Winged helix' DNA-binding domain"/>
    <property type="match status" value="1"/>
</dbReference>
<keyword evidence="2" id="KW-0805">Transcription regulation</keyword>
<dbReference type="SUPFAM" id="SSF53850">
    <property type="entry name" value="Periplasmic binding protein-like II"/>
    <property type="match status" value="1"/>
</dbReference>
<dbReference type="GO" id="GO:0005829">
    <property type="term" value="C:cytosol"/>
    <property type="evidence" value="ECO:0007669"/>
    <property type="project" value="TreeGrafter"/>
</dbReference>
<dbReference type="OrthoDB" id="9815174at2"/>
<dbReference type="InterPro" id="IPR036390">
    <property type="entry name" value="WH_DNA-bd_sf"/>
</dbReference>
<keyword evidence="7" id="KW-1185">Reference proteome</keyword>
<dbReference type="Pfam" id="PF03466">
    <property type="entry name" value="LysR_substrate"/>
    <property type="match status" value="1"/>
</dbReference>
<dbReference type="InterPro" id="IPR036388">
    <property type="entry name" value="WH-like_DNA-bd_sf"/>
</dbReference>
<dbReference type="AlphaFoldDB" id="A0A0A0EJ37"/>
<comment type="similarity">
    <text evidence="1">Belongs to the LysR transcriptional regulatory family.</text>
</comment>
<dbReference type="GO" id="GO:0003677">
    <property type="term" value="F:DNA binding"/>
    <property type="evidence" value="ECO:0007669"/>
    <property type="project" value="UniProtKB-KW"/>
</dbReference>
<dbReference type="RefSeq" id="WP_043748341.1">
    <property type="nucleotide sequence ID" value="NZ_AQQX01000003.1"/>
</dbReference>
<reference evidence="6 7" key="1">
    <citation type="journal article" date="2015" name="Antonie Van Leeuwenhoek">
        <title>Pseudooceanicola atlanticus gen. nov. sp. nov., isolated from surface seawater of the Atlantic Ocean and reclassification of Oceanicola batsensis, Oceanicola marinus, Oceanicola nitratireducens, Oceanicola nanhaiensis, Oceanicola antarcticus and Oceanicola flagellatus, as Pseudooceanicola batsensis comb. nov., Pseudooceanicola marinus comb. nov., Pseudooceanicola nitratireducens comb. nov., Pseudooceanicola nanhaiensis comb. nov., Pseudooceanicola antarcticus comb. nov., and Pseudooceanicola flagellatus comb. nov.</title>
        <authorList>
            <person name="Lai Q."/>
            <person name="Li G."/>
            <person name="Liu X."/>
            <person name="Du Y."/>
            <person name="Sun F."/>
            <person name="Shao Z."/>
        </authorList>
    </citation>
    <scope>NUCLEOTIDE SEQUENCE [LARGE SCALE GENOMIC DNA]</scope>
    <source>
        <strain evidence="6 7">22II-s11g</strain>
    </source>
</reference>
<evidence type="ECO:0000313" key="7">
    <source>
        <dbReference type="Proteomes" id="UP000030004"/>
    </source>
</evidence>
<dbReference type="STRING" id="1461694.ATO9_11070"/>
<dbReference type="InterPro" id="IPR000847">
    <property type="entry name" value="LysR_HTH_N"/>
</dbReference>
<keyword evidence="4" id="KW-0804">Transcription</keyword>
<sequence length="293" mass="31792">MIAKLEMLIALATEQHFGRAAQSLSITQPTLSAGIKQLEDHLGVKLVERGSRFGGLTPEGQRALVMARKIVGDARRLRDEMRVKRDGLAGRLRVAVIPTALTWASHLAARLNDKHPRIGLTIRSAPSQNVLSMLENLEIDAGITYLDNEPLGRVSSVQLYRETYRLVCRSDHPMADLPGVSWGQIAGQKLCLLTPDMQNRRIINRNFMEAGAAPEAMIESNSTVVLAATVARGDWVTILPGDMADFLVTGMPLVAIPIEGAAIAHKVGLITEHQEPHTPVLAALMREAAALAS</sequence>
<dbReference type="eggNOG" id="COG0583">
    <property type="taxonomic scope" value="Bacteria"/>
</dbReference>
<evidence type="ECO:0000256" key="1">
    <source>
        <dbReference type="ARBA" id="ARBA00009437"/>
    </source>
</evidence>
<dbReference type="PRINTS" id="PR00039">
    <property type="entry name" value="HTHLYSR"/>
</dbReference>
<dbReference type="GO" id="GO:0003700">
    <property type="term" value="F:DNA-binding transcription factor activity"/>
    <property type="evidence" value="ECO:0007669"/>
    <property type="project" value="InterPro"/>
</dbReference>
<dbReference type="PANTHER" id="PTHR30419">
    <property type="entry name" value="HTH-TYPE TRANSCRIPTIONAL REGULATOR YBHD"/>
    <property type="match status" value="1"/>
</dbReference>
<evidence type="ECO:0000256" key="3">
    <source>
        <dbReference type="ARBA" id="ARBA00023125"/>
    </source>
</evidence>
<accession>A0A0A0EJ37</accession>
<protein>
    <submittedName>
        <fullName evidence="6">LysR family transcriptional regulator</fullName>
    </submittedName>
</protein>
<dbReference type="PANTHER" id="PTHR30419:SF31">
    <property type="entry name" value="BLR3139 PROTEIN"/>
    <property type="match status" value="1"/>
</dbReference>
<evidence type="ECO:0000313" key="6">
    <source>
        <dbReference type="EMBL" id="KGM49197.1"/>
    </source>
</evidence>
<feature type="domain" description="HTH lysR-type" evidence="5">
    <location>
        <begin position="1"/>
        <end position="57"/>
    </location>
</feature>
<gene>
    <name evidence="6" type="ORF">ATO9_11070</name>
</gene>
<dbReference type="Proteomes" id="UP000030004">
    <property type="component" value="Unassembled WGS sequence"/>
</dbReference>
<evidence type="ECO:0000256" key="2">
    <source>
        <dbReference type="ARBA" id="ARBA00023015"/>
    </source>
</evidence>
<organism evidence="6 7">
    <name type="scientific">Pseudooceanicola atlanticus</name>
    <dbReference type="NCBI Taxonomy" id="1461694"/>
    <lineage>
        <taxon>Bacteria</taxon>
        <taxon>Pseudomonadati</taxon>
        <taxon>Pseudomonadota</taxon>
        <taxon>Alphaproteobacteria</taxon>
        <taxon>Rhodobacterales</taxon>
        <taxon>Paracoccaceae</taxon>
        <taxon>Pseudooceanicola</taxon>
    </lineage>
</organism>
<dbReference type="Pfam" id="PF00126">
    <property type="entry name" value="HTH_1"/>
    <property type="match status" value="1"/>
</dbReference>
<name>A0A0A0EJ37_9RHOB</name>
<dbReference type="PROSITE" id="PS50931">
    <property type="entry name" value="HTH_LYSR"/>
    <property type="match status" value="1"/>
</dbReference>
<dbReference type="Gene3D" id="1.10.10.10">
    <property type="entry name" value="Winged helix-like DNA-binding domain superfamily/Winged helix DNA-binding domain"/>
    <property type="match status" value="1"/>
</dbReference>
<keyword evidence="3" id="KW-0238">DNA-binding</keyword>
<evidence type="ECO:0000259" key="5">
    <source>
        <dbReference type="PROSITE" id="PS50931"/>
    </source>
</evidence>
<proteinExistence type="inferred from homology"/>
<dbReference type="CDD" id="cd05466">
    <property type="entry name" value="PBP2_LTTR_substrate"/>
    <property type="match status" value="1"/>
</dbReference>
<dbReference type="Gene3D" id="3.40.190.290">
    <property type="match status" value="1"/>
</dbReference>
<dbReference type="FunFam" id="1.10.10.10:FF:000001">
    <property type="entry name" value="LysR family transcriptional regulator"/>
    <property type="match status" value="1"/>
</dbReference>